<accession>A0A317XWU8</accession>
<feature type="region of interest" description="Disordered" evidence="1">
    <location>
        <begin position="203"/>
        <end position="223"/>
    </location>
</feature>
<feature type="compositionally biased region" description="Polar residues" evidence="1">
    <location>
        <begin position="248"/>
        <end position="272"/>
    </location>
</feature>
<sequence length="569" mass="61386">MYYNSFSCELLSLAPKALLPDGVTFYQPHRAGYSEHMAFVRVKENTSRLMSCDQTQTTIEADVEAPASSIFACLLRRFDEPRDSLGDVNVHYPKTGDPEDGYARSNWPAGQRSLAINLGCSKAWLDRGPIITIETTNRSTIFVFRRMSSAALVFLLQDPLVMLPGGGAACARPAAVPVPTLFVSQKQLEFSLDVVESMLGTDPALVPRPDEDSTSFLERLSRRDPTPTLTFEAEFKDALTISDHEPRQSTGEASTKQTQIDVETDGTAKTSGTFEMSTMQADVSMNDAASASQAATLPTVTAAVGQGDTTITEGPLSQKPRSASNSQLVRTLSPASRSRASRDGASARSKSVCSVILVDAAANDRSDDRGDRAVSRPIKRQRNQSEALTSLFGSVCGGSVAGSTTSVGFGGEAKQTISILDSDEDDQQERLQNAYEWLESVIATSLEADKDVIRQCDQSDNRALATLGQAKAKCVQELSRSSHTRRAASNAQRIKKDSLELLRTRLGRDVAMVGFKSKLGLGQSVIGKRKSCVKRECLPTSRNTRELSVFSQASTESGYTASVSTASAK</sequence>
<proteinExistence type="predicted"/>
<dbReference type="Proteomes" id="UP000246740">
    <property type="component" value="Unassembled WGS sequence"/>
</dbReference>
<feature type="region of interest" description="Disordered" evidence="1">
    <location>
        <begin position="237"/>
        <end position="272"/>
    </location>
</feature>
<evidence type="ECO:0000256" key="1">
    <source>
        <dbReference type="SAM" id="MobiDB-lite"/>
    </source>
</evidence>
<organism evidence="2 3">
    <name type="scientific">Testicularia cyperi</name>
    <dbReference type="NCBI Taxonomy" id="1882483"/>
    <lineage>
        <taxon>Eukaryota</taxon>
        <taxon>Fungi</taxon>
        <taxon>Dikarya</taxon>
        <taxon>Basidiomycota</taxon>
        <taxon>Ustilaginomycotina</taxon>
        <taxon>Ustilaginomycetes</taxon>
        <taxon>Ustilaginales</taxon>
        <taxon>Anthracoideaceae</taxon>
        <taxon>Testicularia</taxon>
    </lineage>
</organism>
<evidence type="ECO:0000313" key="2">
    <source>
        <dbReference type="EMBL" id="PWZ02582.1"/>
    </source>
</evidence>
<feature type="compositionally biased region" description="Low complexity" evidence="1">
    <location>
        <begin position="333"/>
        <end position="346"/>
    </location>
</feature>
<dbReference type="InParanoid" id="A0A317XWU8"/>
<keyword evidence="3" id="KW-1185">Reference proteome</keyword>
<feature type="compositionally biased region" description="Basic and acidic residues" evidence="1">
    <location>
        <begin position="237"/>
        <end position="247"/>
    </location>
</feature>
<dbReference type="AlphaFoldDB" id="A0A317XWU8"/>
<name>A0A317XWU8_9BASI</name>
<protein>
    <submittedName>
        <fullName evidence="2">Uncharacterized protein</fullName>
    </submittedName>
</protein>
<evidence type="ECO:0000313" key="3">
    <source>
        <dbReference type="Proteomes" id="UP000246740"/>
    </source>
</evidence>
<feature type="compositionally biased region" description="Polar residues" evidence="1">
    <location>
        <begin position="319"/>
        <end position="330"/>
    </location>
</feature>
<reference evidence="2 3" key="1">
    <citation type="journal article" date="2018" name="Mol. Biol. Evol.">
        <title>Broad Genomic Sampling Reveals a Smut Pathogenic Ancestry of the Fungal Clade Ustilaginomycotina.</title>
        <authorList>
            <person name="Kijpornyongpan T."/>
            <person name="Mondo S.J."/>
            <person name="Barry K."/>
            <person name="Sandor L."/>
            <person name="Lee J."/>
            <person name="Lipzen A."/>
            <person name="Pangilinan J."/>
            <person name="LaButti K."/>
            <person name="Hainaut M."/>
            <person name="Henrissat B."/>
            <person name="Grigoriev I.V."/>
            <person name="Spatafora J.W."/>
            <person name="Aime M.C."/>
        </authorList>
    </citation>
    <scope>NUCLEOTIDE SEQUENCE [LARGE SCALE GENOMIC DNA]</scope>
    <source>
        <strain evidence="2 3">MCA 3645</strain>
    </source>
</reference>
<gene>
    <name evidence="2" type="ORF">BCV70DRAFT_2787</name>
</gene>
<dbReference type="EMBL" id="KZ819188">
    <property type="protein sequence ID" value="PWZ02582.1"/>
    <property type="molecule type" value="Genomic_DNA"/>
</dbReference>
<feature type="region of interest" description="Disordered" evidence="1">
    <location>
        <begin position="307"/>
        <end position="346"/>
    </location>
</feature>